<dbReference type="InterPro" id="IPR036864">
    <property type="entry name" value="Zn2-C6_fun-type_DNA-bd_sf"/>
</dbReference>
<evidence type="ECO:0000256" key="3">
    <source>
        <dbReference type="ARBA" id="ARBA00023015"/>
    </source>
</evidence>
<dbReference type="EMBL" id="JAGPYM010000032">
    <property type="protein sequence ID" value="KAH6876827.1"/>
    <property type="molecule type" value="Genomic_DNA"/>
</dbReference>
<dbReference type="Gene3D" id="4.10.240.10">
    <property type="entry name" value="Zn(2)-C6 fungal-type DNA-binding domain"/>
    <property type="match status" value="2"/>
</dbReference>
<evidence type="ECO:0000256" key="1">
    <source>
        <dbReference type="ARBA" id="ARBA00022723"/>
    </source>
</evidence>
<protein>
    <recommendedName>
        <fullName evidence="8">Zn(2)-C6 fungal-type domain-containing protein</fullName>
    </recommendedName>
</protein>
<dbReference type="SUPFAM" id="SSF57701">
    <property type="entry name" value="Zn2/Cys6 DNA-binding domain"/>
    <property type="match status" value="2"/>
</dbReference>
<dbReference type="CDD" id="cd00067">
    <property type="entry name" value="GAL4"/>
    <property type="match status" value="2"/>
</dbReference>
<evidence type="ECO:0000256" key="2">
    <source>
        <dbReference type="ARBA" id="ARBA00022833"/>
    </source>
</evidence>
<keyword evidence="1" id="KW-0479">Metal-binding</keyword>
<dbReference type="PROSITE" id="PS50048">
    <property type="entry name" value="ZN2_CY6_FUNGAL_2"/>
    <property type="match status" value="2"/>
</dbReference>
<dbReference type="AlphaFoldDB" id="A0A9P8VW47"/>
<keyword evidence="3" id="KW-0805">Transcription regulation</keyword>
<keyword evidence="6" id="KW-0539">Nucleus</keyword>
<accession>A0A9P8VW47</accession>
<dbReference type="PANTHER" id="PTHR36206">
    <property type="entry name" value="ASPERCRYPTIN BIOSYNTHESIS CLUSTER-SPECIFIC TRANSCRIPTION REGULATOR ATNN-RELATED"/>
    <property type="match status" value="1"/>
</dbReference>
<organism evidence="9 10">
    <name type="scientific">Thelonectria olida</name>
    <dbReference type="NCBI Taxonomy" id="1576542"/>
    <lineage>
        <taxon>Eukaryota</taxon>
        <taxon>Fungi</taxon>
        <taxon>Dikarya</taxon>
        <taxon>Ascomycota</taxon>
        <taxon>Pezizomycotina</taxon>
        <taxon>Sordariomycetes</taxon>
        <taxon>Hypocreomycetidae</taxon>
        <taxon>Hypocreales</taxon>
        <taxon>Nectriaceae</taxon>
        <taxon>Thelonectria</taxon>
    </lineage>
</organism>
<dbReference type="PROSITE" id="PS00463">
    <property type="entry name" value="ZN2_CY6_FUNGAL_1"/>
    <property type="match status" value="2"/>
</dbReference>
<sequence length="605" mass="69375">MMQPDSEPGQQVRKHDTRSRDGCHTCKKRHVRCDGNKPACTRCSKAEMSCDFRAPELRLRERRAILLSGEQQPWTMSPNHPRPVQLNRALDMNLADPFGCLPVQMLFNSRQLLYYFHHLRDSFICPRGKEMDILPFIVQNSDALQDTLLVAGLHYVLTTGDVRTYKSTILYHKIETIQLINKGLENLHTTGLTTLIRRIATLCLIEFSLGNMATAETHFQGLLTLVHTYHLEDSKLDTQMKLEEELTYRYLVLTYNVVHAVRSRMQESDLISKISGWSRPKSLEEHVALLFSWYSQHSLDVEYLKLQLKAIAMLPFFFAALPPTAKFHDLDGSPLIECIRSLTKSTESVHFSQKTSEPRWTWMEGSASRLNFAIVNCHAVSLFGVTENVVSECSSAEKGLGTSWCSIAITSGLYLHSVLGLWNAGKPIECRLFRLLMVILVRDLSRNRAESNDRSTSDLWFWEHFIGGYSLAWHQSHAYDETLQAFESYFDSSMRTWSQASNVTRWEEAQQRLLNITWSLSRPQILARKVWGNVLGKHQRARKPKVRTGCATCKARHVKCDERKPTCLRCETARIPCDGYPNVPVRKKEKPARPTTSLIPIRPRP</sequence>
<reference evidence="9 10" key="1">
    <citation type="journal article" date="2021" name="Nat. Commun.">
        <title>Genetic determinants of endophytism in the Arabidopsis root mycobiome.</title>
        <authorList>
            <person name="Mesny F."/>
            <person name="Miyauchi S."/>
            <person name="Thiergart T."/>
            <person name="Pickel B."/>
            <person name="Atanasova L."/>
            <person name="Karlsson M."/>
            <person name="Huettel B."/>
            <person name="Barry K.W."/>
            <person name="Haridas S."/>
            <person name="Chen C."/>
            <person name="Bauer D."/>
            <person name="Andreopoulos W."/>
            <person name="Pangilinan J."/>
            <person name="LaButti K."/>
            <person name="Riley R."/>
            <person name="Lipzen A."/>
            <person name="Clum A."/>
            <person name="Drula E."/>
            <person name="Henrissat B."/>
            <person name="Kohler A."/>
            <person name="Grigoriev I.V."/>
            <person name="Martin F.M."/>
            <person name="Hacquard S."/>
        </authorList>
    </citation>
    <scope>NUCLEOTIDE SEQUENCE [LARGE SCALE GENOMIC DNA]</scope>
    <source>
        <strain evidence="9 10">MPI-CAGE-CH-0241</strain>
    </source>
</reference>
<dbReference type="Pfam" id="PF11951">
    <property type="entry name" value="Fungal_trans_2"/>
    <property type="match status" value="1"/>
</dbReference>
<feature type="domain" description="Zn(2)-C6 fungal-type" evidence="8">
    <location>
        <begin position="549"/>
        <end position="577"/>
    </location>
</feature>
<proteinExistence type="predicted"/>
<dbReference type="SMART" id="SM00066">
    <property type="entry name" value="GAL4"/>
    <property type="match status" value="2"/>
</dbReference>
<dbReference type="OrthoDB" id="4356994at2759"/>
<evidence type="ECO:0000256" key="4">
    <source>
        <dbReference type="ARBA" id="ARBA00023125"/>
    </source>
</evidence>
<evidence type="ECO:0000256" key="7">
    <source>
        <dbReference type="SAM" id="MobiDB-lite"/>
    </source>
</evidence>
<dbReference type="Proteomes" id="UP000777438">
    <property type="component" value="Unassembled WGS sequence"/>
</dbReference>
<dbReference type="GO" id="GO:0003677">
    <property type="term" value="F:DNA binding"/>
    <property type="evidence" value="ECO:0007669"/>
    <property type="project" value="UniProtKB-KW"/>
</dbReference>
<evidence type="ECO:0000256" key="6">
    <source>
        <dbReference type="ARBA" id="ARBA00023242"/>
    </source>
</evidence>
<dbReference type="PANTHER" id="PTHR36206:SF4">
    <property type="entry name" value="HYPOTHETICAL CONSERVED PROTEIN (EUROFUNG)-RELATED"/>
    <property type="match status" value="1"/>
</dbReference>
<dbReference type="GO" id="GO:0000981">
    <property type="term" value="F:DNA-binding transcription factor activity, RNA polymerase II-specific"/>
    <property type="evidence" value="ECO:0007669"/>
    <property type="project" value="InterPro"/>
</dbReference>
<gene>
    <name evidence="9" type="ORF">B0T10DRAFT_497333</name>
</gene>
<dbReference type="Pfam" id="PF00172">
    <property type="entry name" value="Zn_clus"/>
    <property type="match status" value="2"/>
</dbReference>
<feature type="domain" description="Zn(2)-C6 fungal-type" evidence="8">
    <location>
        <begin position="22"/>
        <end position="52"/>
    </location>
</feature>
<keyword evidence="5" id="KW-0804">Transcription</keyword>
<evidence type="ECO:0000313" key="10">
    <source>
        <dbReference type="Proteomes" id="UP000777438"/>
    </source>
</evidence>
<dbReference type="GO" id="GO:0008270">
    <property type="term" value="F:zinc ion binding"/>
    <property type="evidence" value="ECO:0007669"/>
    <property type="project" value="InterPro"/>
</dbReference>
<evidence type="ECO:0000313" key="9">
    <source>
        <dbReference type="EMBL" id="KAH6876827.1"/>
    </source>
</evidence>
<keyword evidence="10" id="KW-1185">Reference proteome</keyword>
<feature type="region of interest" description="Disordered" evidence="7">
    <location>
        <begin position="1"/>
        <end position="22"/>
    </location>
</feature>
<dbReference type="InterPro" id="IPR021858">
    <property type="entry name" value="Fun_TF"/>
</dbReference>
<evidence type="ECO:0000256" key="5">
    <source>
        <dbReference type="ARBA" id="ARBA00023163"/>
    </source>
</evidence>
<evidence type="ECO:0000259" key="8">
    <source>
        <dbReference type="PROSITE" id="PS50048"/>
    </source>
</evidence>
<comment type="caution">
    <text evidence="9">The sequence shown here is derived from an EMBL/GenBank/DDBJ whole genome shotgun (WGS) entry which is preliminary data.</text>
</comment>
<keyword evidence="2" id="KW-0862">Zinc</keyword>
<keyword evidence="4" id="KW-0238">DNA-binding</keyword>
<name>A0A9P8VW47_9HYPO</name>
<dbReference type="InterPro" id="IPR052360">
    <property type="entry name" value="Transcr_Regulatory_Proteins"/>
</dbReference>
<dbReference type="InterPro" id="IPR001138">
    <property type="entry name" value="Zn2Cys6_DnaBD"/>
</dbReference>